<reference evidence="2" key="1">
    <citation type="submission" date="2021-11" db="EMBL/GenBank/DDBJ databases">
        <title>Purpureocillium_takamizusanense_genome.</title>
        <authorList>
            <person name="Nguyen N.-H."/>
        </authorList>
    </citation>
    <scope>NUCLEOTIDE SEQUENCE</scope>
    <source>
        <strain evidence="2">PT3</strain>
    </source>
</reference>
<dbReference type="GeneID" id="72063265"/>
<feature type="signal peptide" evidence="1">
    <location>
        <begin position="1"/>
        <end position="18"/>
    </location>
</feature>
<evidence type="ECO:0000313" key="2">
    <source>
        <dbReference type="EMBL" id="UNI14700.1"/>
    </source>
</evidence>
<keyword evidence="1" id="KW-0732">Signal</keyword>
<dbReference type="AlphaFoldDB" id="A0A9Q8Q7V6"/>
<gene>
    <name evidence="2" type="ORF">JDV02_001302</name>
</gene>
<protein>
    <submittedName>
        <fullName evidence="2">Uncharacterized protein</fullName>
    </submittedName>
</protein>
<proteinExistence type="predicted"/>
<feature type="chain" id="PRO_5040440370" evidence="1">
    <location>
        <begin position="19"/>
        <end position="114"/>
    </location>
</feature>
<name>A0A9Q8Q7V6_9HYPO</name>
<dbReference type="RefSeq" id="XP_047838181.1">
    <property type="nucleotide sequence ID" value="XM_047982219.1"/>
</dbReference>
<dbReference type="KEGG" id="ptkz:JDV02_001302"/>
<dbReference type="EMBL" id="CP086354">
    <property type="protein sequence ID" value="UNI14700.1"/>
    <property type="molecule type" value="Genomic_DNA"/>
</dbReference>
<keyword evidence="3" id="KW-1185">Reference proteome</keyword>
<dbReference type="Proteomes" id="UP000829364">
    <property type="component" value="Chromosome 1"/>
</dbReference>
<accession>A0A9Q8Q7V6</accession>
<evidence type="ECO:0000256" key="1">
    <source>
        <dbReference type="SAM" id="SignalP"/>
    </source>
</evidence>
<organism evidence="2 3">
    <name type="scientific">Purpureocillium takamizusanense</name>
    <dbReference type="NCBI Taxonomy" id="2060973"/>
    <lineage>
        <taxon>Eukaryota</taxon>
        <taxon>Fungi</taxon>
        <taxon>Dikarya</taxon>
        <taxon>Ascomycota</taxon>
        <taxon>Pezizomycotina</taxon>
        <taxon>Sordariomycetes</taxon>
        <taxon>Hypocreomycetidae</taxon>
        <taxon>Hypocreales</taxon>
        <taxon>Ophiocordycipitaceae</taxon>
        <taxon>Purpureocillium</taxon>
    </lineage>
</organism>
<evidence type="ECO:0000313" key="3">
    <source>
        <dbReference type="Proteomes" id="UP000829364"/>
    </source>
</evidence>
<sequence>MKASATSIIAILAGMAMAYPSSASASASAPSPKLNDPLEGPFCEKDLDCGGCILNTYTNKYHCSRCLQNPTLFIGAQDRDKKRCFTDPVRDNEAAERYLAKLTEEAKKVAKTAA</sequence>